<name>A0AAV4P3S9_CAEEX</name>
<dbReference type="Proteomes" id="UP001054945">
    <property type="component" value="Unassembled WGS sequence"/>
</dbReference>
<evidence type="ECO:0000313" key="2">
    <source>
        <dbReference type="Proteomes" id="UP001054945"/>
    </source>
</evidence>
<organism evidence="1 2">
    <name type="scientific">Caerostris extrusa</name>
    <name type="common">Bark spider</name>
    <name type="synonym">Caerostris bankana</name>
    <dbReference type="NCBI Taxonomy" id="172846"/>
    <lineage>
        <taxon>Eukaryota</taxon>
        <taxon>Metazoa</taxon>
        <taxon>Ecdysozoa</taxon>
        <taxon>Arthropoda</taxon>
        <taxon>Chelicerata</taxon>
        <taxon>Arachnida</taxon>
        <taxon>Araneae</taxon>
        <taxon>Araneomorphae</taxon>
        <taxon>Entelegynae</taxon>
        <taxon>Araneoidea</taxon>
        <taxon>Araneidae</taxon>
        <taxon>Caerostris</taxon>
    </lineage>
</organism>
<proteinExistence type="predicted"/>
<accession>A0AAV4P3S9</accession>
<comment type="caution">
    <text evidence="1">The sequence shown here is derived from an EMBL/GenBank/DDBJ whole genome shotgun (WGS) entry which is preliminary data.</text>
</comment>
<keyword evidence="2" id="KW-1185">Reference proteome</keyword>
<dbReference type="AlphaFoldDB" id="A0AAV4P3S9"/>
<protein>
    <submittedName>
        <fullName evidence="1">Uncharacterized protein</fullName>
    </submittedName>
</protein>
<dbReference type="EMBL" id="BPLR01021536">
    <property type="protein sequence ID" value="GIX90861.1"/>
    <property type="molecule type" value="Genomic_DNA"/>
</dbReference>
<gene>
    <name evidence="1" type="ORF">CEXT_672381</name>
</gene>
<evidence type="ECO:0000313" key="1">
    <source>
        <dbReference type="EMBL" id="GIX90861.1"/>
    </source>
</evidence>
<reference evidence="1 2" key="1">
    <citation type="submission" date="2021-06" db="EMBL/GenBank/DDBJ databases">
        <title>Caerostris extrusa draft genome.</title>
        <authorList>
            <person name="Kono N."/>
            <person name="Arakawa K."/>
        </authorList>
    </citation>
    <scope>NUCLEOTIDE SEQUENCE [LARGE SCALE GENOMIC DNA]</scope>
</reference>
<sequence length="203" mass="22662">MTTSDFYHHPYTNLAIHKRISARQSDHFKTRNSNPPSSQGRRLADAICDNIADFSDSAIGICNKRRVHYQWLSALRNDASVGNRSRSKCVNPFSESHVTGSLLRCLEGFVLVSALQTMFCAFFNGRLLSQDGEKLSLIWVGKRNGLVQEVLVGPLGCFVAAVVVRNVMLEIKCSSFFVGLFSVLRNGSVTLVQQEKIVNQFYV</sequence>